<dbReference type="PANTHER" id="PTHR30269:SF0">
    <property type="entry name" value="MEMBRANE TRANSPORTER PROTEIN YFCA-RELATED"/>
    <property type="match status" value="1"/>
</dbReference>
<evidence type="ECO:0000256" key="2">
    <source>
        <dbReference type="ARBA" id="ARBA00009142"/>
    </source>
</evidence>
<dbReference type="OrthoDB" id="554695at2"/>
<dbReference type="InterPro" id="IPR052017">
    <property type="entry name" value="TSUP"/>
</dbReference>
<evidence type="ECO:0000313" key="9">
    <source>
        <dbReference type="EMBL" id="OBX50239.1"/>
    </source>
</evidence>
<keyword evidence="14" id="KW-1185">Reference proteome</keyword>
<feature type="transmembrane region" description="Helical" evidence="8">
    <location>
        <begin position="191"/>
        <end position="213"/>
    </location>
</feature>
<evidence type="ECO:0000256" key="6">
    <source>
        <dbReference type="ARBA" id="ARBA00022989"/>
    </source>
</evidence>
<evidence type="ECO:0000313" key="12">
    <source>
        <dbReference type="Proteomes" id="UP000092575"/>
    </source>
</evidence>
<keyword evidence="7 8" id="KW-0472">Membrane</keyword>
<dbReference type="Pfam" id="PF01925">
    <property type="entry name" value="TauE"/>
    <property type="match status" value="1"/>
</dbReference>
<dbReference type="RefSeq" id="WP_066893406.1">
    <property type="nucleotide sequence ID" value="NZ_CP065728.1"/>
</dbReference>
<dbReference type="EMBL" id="LXTW01000012">
    <property type="protein sequence ID" value="OBX85057.1"/>
    <property type="molecule type" value="Genomic_DNA"/>
</dbReference>
<gene>
    <name evidence="10" type="ORF">A7456_02595</name>
    <name evidence="9" type="ORF">A9Z60_09605</name>
    <name evidence="11" type="ORF">I6G26_05095</name>
</gene>
<evidence type="ECO:0000256" key="5">
    <source>
        <dbReference type="ARBA" id="ARBA00022692"/>
    </source>
</evidence>
<keyword evidence="5 8" id="KW-0812">Transmembrane</keyword>
<dbReference type="Proteomes" id="UP000594834">
    <property type="component" value="Chromosome"/>
</dbReference>
<feature type="transmembrane region" description="Helical" evidence="8">
    <location>
        <begin position="107"/>
        <end position="123"/>
    </location>
</feature>
<reference evidence="9 13" key="2">
    <citation type="submission" date="2016-06" db="EMBL/GenBank/DDBJ databases">
        <title>Draft genome of Moraxella nonliquefaciens CCUG 60284.</title>
        <authorList>
            <person name="Salva-Serra F."/>
            <person name="Engstrom-Jakobsson H."/>
            <person name="Thorell K."/>
            <person name="Gonzales-Siles L."/>
            <person name="Karlsson R."/>
            <person name="Boulund F."/>
            <person name="Engstrand L."/>
            <person name="Kristiansson E."/>
            <person name="Moore E."/>
        </authorList>
    </citation>
    <scope>NUCLEOTIDE SEQUENCE [LARGE SCALE GENOMIC DNA]</scope>
    <source>
        <strain evidence="9 13">CCUG 60284</strain>
    </source>
</reference>
<evidence type="ECO:0000313" key="11">
    <source>
        <dbReference type="EMBL" id="QPT45357.1"/>
    </source>
</evidence>
<evidence type="ECO:0000256" key="4">
    <source>
        <dbReference type="ARBA" id="ARBA00022475"/>
    </source>
</evidence>
<accession>A0A1B8QMH2</accession>
<dbReference type="InterPro" id="IPR002781">
    <property type="entry name" value="TM_pro_TauE-like"/>
</dbReference>
<dbReference type="PANTHER" id="PTHR30269">
    <property type="entry name" value="TRANSMEMBRANE PROTEIN YFCA"/>
    <property type="match status" value="1"/>
</dbReference>
<organism evidence="10 12">
    <name type="scientific">Moraxella nonliquefaciens</name>
    <dbReference type="NCBI Taxonomy" id="478"/>
    <lineage>
        <taxon>Bacteria</taxon>
        <taxon>Pseudomonadati</taxon>
        <taxon>Pseudomonadota</taxon>
        <taxon>Gammaproteobacteria</taxon>
        <taxon>Moraxellales</taxon>
        <taxon>Moraxellaceae</taxon>
        <taxon>Moraxella</taxon>
    </lineage>
</organism>
<name>A0A1B8QMH2_MORNO</name>
<sequence length="254" mass="26758">MELLGFSIDIVVFLLIGSCIAGFIDAICGGGGLISIPVLLTAGFSPAQAIAANKLQGTVGAIASTQYYLNKGVLDKKLLIALLPPAIIGGAIGTATLSLLPSTLLEKILPFLLIAMALYFYFSKNLSDTTKKAKMGVFLFSWTIIPVIAFYDGFFGAGAGTFYLLAVTSLLGFAATKAMAYSRVLNLASNLISLLVFIYLGKMAWMAGILMAIGETIGVYLGSHLVVKNGAKLMRPLVVIACVLMAIKLLWSSS</sequence>
<reference evidence="10 12" key="1">
    <citation type="submission" date="2016-05" db="EMBL/GenBank/DDBJ databases">
        <title>Draft genome sequence of Moraxella nonliquefaciens CCUG 348T.</title>
        <authorList>
            <person name="Salva-Serra F."/>
            <person name="Engstrom-Jakobsson H."/>
            <person name="Thorell K."/>
            <person name="Gonzales-Siles L."/>
            <person name="Karlsson R."/>
            <person name="Boulund F."/>
            <person name="Engstrand L."/>
            <person name="Kristiansson E."/>
            <person name="Moore E."/>
        </authorList>
    </citation>
    <scope>NUCLEOTIDE SEQUENCE [LARGE SCALE GENOMIC DNA]</scope>
    <source>
        <strain evidence="10 12">CCUG 348</strain>
    </source>
</reference>
<feature type="transmembrane region" description="Helical" evidence="8">
    <location>
        <begin position="6"/>
        <end position="28"/>
    </location>
</feature>
<evidence type="ECO:0000313" key="13">
    <source>
        <dbReference type="Proteomes" id="UP000092671"/>
    </source>
</evidence>
<dbReference type="GO" id="GO:0005886">
    <property type="term" value="C:plasma membrane"/>
    <property type="evidence" value="ECO:0007669"/>
    <property type="project" value="UniProtKB-SubCell"/>
</dbReference>
<evidence type="ECO:0000256" key="7">
    <source>
        <dbReference type="ARBA" id="ARBA00023136"/>
    </source>
</evidence>
<proteinExistence type="inferred from homology"/>
<dbReference type="EMBL" id="CP065728">
    <property type="protein sequence ID" value="QPT45357.1"/>
    <property type="molecule type" value="Genomic_DNA"/>
</dbReference>
<evidence type="ECO:0000256" key="1">
    <source>
        <dbReference type="ARBA" id="ARBA00004651"/>
    </source>
</evidence>
<feature type="transmembrane region" description="Helical" evidence="8">
    <location>
        <begin position="233"/>
        <end position="251"/>
    </location>
</feature>
<evidence type="ECO:0000256" key="8">
    <source>
        <dbReference type="RuleBase" id="RU363041"/>
    </source>
</evidence>
<dbReference type="Proteomes" id="UP000092575">
    <property type="component" value="Unassembled WGS sequence"/>
</dbReference>
<evidence type="ECO:0000313" key="10">
    <source>
        <dbReference type="EMBL" id="OBX85057.1"/>
    </source>
</evidence>
<dbReference type="AlphaFoldDB" id="A0A1B8QMH2"/>
<reference evidence="11 14" key="3">
    <citation type="submission" date="2020-12" db="EMBL/GenBank/DDBJ databases">
        <title>FDA dAtabase for Regulatory Grade micrObial Sequences (FDA-ARGOS): Supporting development and validation of Infectious Disease Dx tests.</title>
        <authorList>
            <person name="Sproer C."/>
            <person name="Gronow S."/>
            <person name="Severitt S."/>
            <person name="Schroder I."/>
            <person name="Tallon L."/>
            <person name="Sadzewicz L."/>
            <person name="Zhao X."/>
            <person name="Boylan J."/>
            <person name="Ott S."/>
            <person name="Bowen H."/>
            <person name="Vavikolanu K."/>
            <person name="Mehta A."/>
            <person name="Aluvathingal J."/>
            <person name="Nadendla S."/>
            <person name="Lowell S."/>
            <person name="Myers T."/>
            <person name="Yan Y."/>
            <person name="Sichtig H."/>
        </authorList>
    </citation>
    <scope>NUCLEOTIDE SEQUENCE [LARGE SCALE GENOMIC DNA]</scope>
    <source>
        <strain evidence="11 14">FDAARGOS_869</strain>
    </source>
</reference>
<feature type="transmembrane region" description="Helical" evidence="8">
    <location>
        <begin position="160"/>
        <end position="179"/>
    </location>
</feature>
<evidence type="ECO:0000313" key="14">
    <source>
        <dbReference type="Proteomes" id="UP000594834"/>
    </source>
</evidence>
<keyword evidence="4 8" id="KW-1003">Cell membrane</keyword>
<dbReference type="EMBL" id="LZDN01000019">
    <property type="protein sequence ID" value="OBX50239.1"/>
    <property type="molecule type" value="Genomic_DNA"/>
</dbReference>
<protein>
    <recommendedName>
        <fullName evidence="8">Probable membrane transporter protein</fullName>
    </recommendedName>
</protein>
<keyword evidence="6 8" id="KW-1133">Transmembrane helix</keyword>
<evidence type="ECO:0000256" key="3">
    <source>
        <dbReference type="ARBA" id="ARBA00022448"/>
    </source>
</evidence>
<dbReference type="Proteomes" id="UP000092671">
    <property type="component" value="Unassembled WGS sequence"/>
</dbReference>
<comment type="similarity">
    <text evidence="2 8">Belongs to the 4-toluene sulfonate uptake permease (TSUP) (TC 2.A.102) family.</text>
</comment>
<feature type="transmembrane region" description="Helical" evidence="8">
    <location>
        <begin position="78"/>
        <end position="101"/>
    </location>
</feature>
<comment type="subcellular location">
    <subcellularLocation>
        <location evidence="1 8">Cell membrane</location>
        <topology evidence="1 8">Multi-pass membrane protein</topology>
    </subcellularLocation>
</comment>
<feature type="transmembrane region" description="Helical" evidence="8">
    <location>
        <begin position="135"/>
        <end position="154"/>
    </location>
</feature>
<keyword evidence="3" id="KW-0813">Transport</keyword>